<reference evidence="7 8" key="1">
    <citation type="submission" date="2023-10" db="EMBL/GenBank/DDBJ databases">
        <title>Bacteria for the degradation of biodegradable plastic PBAT(Polybutylene adipate terephthalate).</title>
        <authorList>
            <person name="Weon H.-Y."/>
            <person name="Yeon J."/>
        </authorList>
    </citation>
    <scope>NUCLEOTIDE SEQUENCE [LARGE SCALE GENOMIC DNA]</scope>
    <source>
        <strain evidence="7 8">SBD 7-3</strain>
    </source>
</reference>
<evidence type="ECO:0000256" key="4">
    <source>
        <dbReference type="ARBA" id="ARBA00022741"/>
    </source>
</evidence>
<protein>
    <submittedName>
        <fullName evidence="7">ABC transporter ATP-binding protein</fullName>
    </submittedName>
</protein>
<comment type="similarity">
    <text evidence="1">Belongs to the ABC transporter superfamily.</text>
</comment>
<dbReference type="EMBL" id="CP136336">
    <property type="protein sequence ID" value="WOB06234.1"/>
    <property type="molecule type" value="Genomic_DNA"/>
</dbReference>
<proteinExistence type="inferred from homology"/>
<dbReference type="InterPro" id="IPR050319">
    <property type="entry name" value="ABC_transp_ATP-bind"/>
</dbReference>
<gene>
    <name evidence="7" type="ORF">RXV79_15005</name>
</gene>
<evidence type="ECO:0000313" key="7">
    <source>
        <dbReference type="EMBL" id="WOB06234.1"/>
    </source>
</evidence>
<dbReference type="InterPro" id="IPR003593">
    <property type="entry name" value="AAA+_ATPase"/>
</dbReference>
<dbReference type="Proteomes" id="UP001303946">
    <property type="component" value="Chromosome"/>
</dbReference>
<evidence type="ECO:0000256" key="1">
    <source>
        <dbReference type="ARBA" id="ARBA00005417"/>
    </source>
</evidence>
<dbReference type="Pfam" id="PF00005">
    <property type="entry name" value="ABC_tran"/>
    <property type="match status" value="1"/>
</dbReference>
<keyword evidence="8" id="KW-1185">Reference proteome</keyword>
<dbReference type="Pfam" id="PF08352">
    <property type="entry name" value="oligo_HPY"/>
    <property type="match status" value="1"/>
</dbReference>
<keyword evidence="3" id="KW-0472">Membrane</keyword>
<dbReference type="InterPro" id="IPR027417">
    <property type="entry name" value="P-loop_NTPase"/>
</dbReference>
<dbReference type="PANTHER" id="PTHR43776:SF7">
    <property type="entry name" value="D,D-DIPEPTIDE TRANSPORT ATP-BINDING PROTEIN DDPF-RELATED"/>
    <property type="match status" value="1"/>
</dbReference>
<dbReference type="Gene3D" id="3.40.50.300">
    <property type="entry name" value="P-loop containing nucleotide triphosphate hydrolases"/>
    <property type="match status" value="1"/>
</dbReference>
<dbReference type="PANTHER" id="PTHR43776">
    <property type="entry name" value="TRANSPORT ATP-BINDING PROTEIN"/>
    <property type="match status" value="1"/>
</dbReference>
<dbReference type="GO" id="GO:0005524">
    <property type="term" value="F:ATP binding"/>
    <property type="evidence" value="ECO:0007669"/>
    <property type="project" value="UniProtKB-KW"/>
</dbReference>
<dbReference type="SMART" id="SM00382">
    <property type="entry name" value="AAA"/>
    <property type="match status" value="1"/>
</dbReference>
<sequence length="335" mass="36712">MNMPERLHDMSAALDAPAPPALLEVQKLVKHYPVSGGKLLHAVDEVSLSIGHGECVGLVGESGCGKSTLARLLAQLITPTSGRVLFDGQDLSAMTPRQLARSPLRARIQMVFQDPTESLNPSMRVFDAIADPLRRLLKIRDRAELDTRVRRAAEMVGLSDELVLRYPHQLSGGQRARVGIARAIVVEPSLLILDEPTSALDVSVQAVILRLLDELRGRLGMSYLFVSHDLNVVRLLCERIVVMYLGKVVEVAPAETLFTAPAHPYTQALIAAIPDPARRGEQRLRLEGSPRSPIDPDPQSCRFHGRCPKGTDRCVTAMPVLRRMGEGHFAACHFA</sequence>
<dbReference type="InterPro" id="IPR017871">
    <property type="entry name" value="ABC_transporter-like_CS"/>
</dbReference>
<evidence type="ECO:0000256" key="5">
    <source>
        <dbReference type="ARBA" id="ARBA00022840"/>
    </source>
</evidence>
<keyword evidence="3" id="KW-1003">Cell membrane</keyword>
<organism evidence="7 8">
    <name type="scientific">Piscinibacter gummiphilus</name>
    <dbReference type="NCBI Taxonomy" id="946333"/>
    <lineage>
        <taxon>Bacteria</taxon>
        <taxon>Pseudomonadati</taxon>
        <taxon>Pseudomonadota</taxon>
        <taxon>Betaproteobacteria</taxon>
        <taxon>Burkholderiales</taxon>
        <taxon>Sphaerotilaceae</taxon>
        <taxon>Piscinibacter</taxon>
    </lineage>
</organism>
<dbReference type="SUPFAM" id="SSF52540">
    <property type="entry name" value="P-loop containing nucleoside triphosphate hydrolases"/>
    <property type="match status" value="1"/>
</dbReference>
<dbReference type="NCBIfam" id="TIGR01727">
    <property type="entry name" value="oligo_HPY"/>
    <property type="match status" value="1"/>
</dbReference>
<dbReference type="PROSITE" id="PS00211">
    <property type="entry name" value="ABC_TRANSPORTER_1"/>
    <property type="match status" value="1"/>
</dbReference>
<accession>A0ABZ0CMX3</accession>
<dbReference type="PROSITE" id="PS50893">
    <property type="entry name" value="ABC_TRANSPORTER_2"/>
    <property type="match status" value="1"/>
</dbReference>
<dbReference type="CDD" id="cd03257">
    <property type="entry name" value="ABC_NikE_OppD_transporters"/>
    <property type="match status" value="1"/>
</dbReference>
<keyword evidence="2" id="KW-0813">Transport</keyword>
<evidence type="ECO:0000256" key="2">
    <source>
        <dbReference type="ARBA" id="ARBA00022448"/>
    </source>
</evidence>
<keyword evidence="5 7" id="KW-0067">ATP-binding</keyword>
<dbReference type="InterPro" id="IPR013563">
    <property type="entry name" value="Oligopep_ABC_C"/>
</dbReference>
<feature type="domain" description="ABC transporter" evidence="6">
    <location>
        <begin position="23"/>
        <end position="270"/>
    </location>
</feature>
<evidence type="ECO:0000259" key="6">
    <source>
        <dbReference type="PROSITE" id="PS50893"/>
    </source>
</evidence>
<evidence type="ECO:0000256" key="3">
    <source>
        <dbReference type="ARBA" id="ARBA00022475"/>
    </source>
</evidence>
<dbReference type="InterPro" id="IPR003439">
    <property type="entry name" value="ABC_transporter-like_ATP-bd"/>
</dbReference>
<evidence type="ECO:0000313" key="8">
    <source>
        <dbReference type="Proteomes" id="UP001303946"/>
    </source>
</evidence>
<keyword evidence="4" id="KW-0547">Nucleotide-binding</keyword>
<name>A0ABZ0CMX3_9BURK</name>
<dbReference type="RefSeq" id="WP_316698604.1">
    <property type="nucleotide sequence ID" value="NZ_CP136336.1"/>
</dbReference>